<dbReference type="OrthoDB" id="10286276at2759"/>
<evidence type="ECO:0000313" key="1">
    <source>
        <dbReference type="EMBL" id="CAD8094219.1"/>
    </source>
</evidence>
<reference evidence="1" key="1">
    <citation type="submission" date="2021-01" db="EMBL/GenBank/DDBJ databases">
        <authorList>
            <consortium name="Genoscope - CEA"/>
            <person name="William W."/>
        </authorList>
    </citation>
    <scope>NUCLEOTIDE SEQUENCE</scope>
</reference>
<organism evidence="1 2">
    <name type="scientific">Paramecium sonneborni</name>
    <dbReference type="NCBI Taxonomy" id="65129"/>
    <lineage>
        <taxon>Eukaryota</taxon>
        <taxon>Sar</taxon>
        <taxon>Alveolata</taxon>
        <taxon>Ciliophora</taxon>
        <taxon>Intramacronucleata</taxon>
        <taxon>Oligohymenophorea</taxon>
        <taxon>Peniculida</taxon>
        <taxon>Parameciidae</taxon>
        <taxon>Paramecium</taxon>
    </lineage>
</organism>
<gene>
    <name evidence="1" type="ORF">PSON_ATCC_30995.1.T0620074</name>
</gene>
<dbReference type="EMBL" id="CAJJDN010000062">
    <property type="protein sequence ID" value="CAD8094219.1"/>
    <property type="molecule type" value="Genomic_DNA"/>
</dbReference>
<accession>A0A8S1NS00</accession>
<evidence type="ECO:0000313" key="2">
    <source>
        <dbReference type="Proteomes" id="UP000692954"/>
    </source>
</evidence>
<dbReference type="Proteomes" id="UP000692954">
    <property type="component" value="Unassembled WGS sequence"/>
</dbReference>
<comment type="caution">
    <text evidence="1">The sequence shown here is derived from an EMBL/GenBank/DDBJ whole genome shotgun (WGS) entry which is preliminary data.</text>
</comment>
<proteinExistence type="predicted"/>
<dbReference type="AlphaFoldDB" id="A0A8S1NS00"/>
<name>A0A8S1NS00_9CILI</name>
<protein>
    <submittedName>
        <fullName evidence="1">Uncharacterized protein</fullName>
    </submittedName>
</protein>
<sequence>MNFKPITYVPIKLRPGLAKMNQDLQKCKFEAIQYAICASQKGYEVEEKQCQKEFEIYSSCLKK</sequence>
<keyword evidence="2" id="KW-1185">Reference proteome</keyword>